<gene>
    <name evidence="1" type="ORF">DL240_09390</name>
</gene>
<accession>A0A328C6E5</accession>
<keyword evidence="2" id="KW-1185">Reference proteome</keyword>
<dbReference type="RefSeq" id="WP_111729617.1">
    <property type="nucleotide sequence ID" value="NZ_QHKO01000003.1"/>
</dbReference>
<dbReference type="Gene3D" id="3.60.20.10">
    <property type="entry name" value="Glutamine Phosphoribosylpyrophosphate, subunit 1, domain 1"/>
    <property type="match status" value="1"/>
</dbReference>
<comment type="caution">
    <text evidence="1">The sequence shown here is derived from an EMBL/GenBank/DDBJ whole genome shotgun (WGS) entry which is preliminary data.</text>
</comment>
<name>A0A328C6E5_9DELT</name>
<dbReference type="SUPFAM" id="SSF56235">
    <property type="entry name" value="N-terminal nucleophile aminohydrolases (Ntn hydrolases)"/>
    <property type="match status" value="1"/>
</dbReference>
<organism evidence="1 2">
    <name type="scientific">Lujinxingia litoralis</name>
    <dbReference type="NCBI Taxonomy" id="2211119"/>
    <lineage>
        <taxon>Bacteria</taxon>
        <taxon>Deltaproteobacteria</taxon>
        <taxon>Bradymonadales</taxon>
        <taxon>Lujinxingiaceae</taxon>
        <taxon>Lujinxingia</taxon>
    </lineage>
</organism>
<proteinExistence type="predicted"/>
<sequence length="275" mass="29499">MGQMFGYVCSDDSLSGALMEEVGEVLRAVAPRARAGLGLGWVQGGRTLVRKHPGKRATGADLPALIGDLRSRAVVGHVRESAEGRVPTGALQPFRAGKWVWCQEGFGEASAEEYAALREWVPEHLRQRLGGRALAEVMFLASLGEVAPAWNRAGERERWEAAARAMCRVLWGARELLGGGDRGGAALVARGRGMVAVALGSPLWVRQVEGLAAVGGRRAEEVVERVGRERFRAVLVVSGPDPGVGWSCLGPGEVLRVEEGLELIRTPFEAMLPEH</sequence>
<dbReference type="EMBL" id="QHKO01000003">
    <property type="protein sequence ID" value="RAL23089.1"/>
    <property type="molecule type" value="Genomic_DNA"/>
</dbReference>
<dbReference type="OrthoDB" id="5495136at2"/>
<dbReference type="InterPro" id="IPR029055">
    <property type="entry name" value="Ntn_hydrolases_N"/>
</dbReference>
<evidence type="ECO:0000313" key="1">
    <source>
        <dbReference type="EMBL" id="RAL23089.1"/>
    </source>
</evidence>
<dbReference type="Proteomes" id="UP000249169">
    <property type="component" value="Unassembled WGS sequence"/>
</dbReference>
<evidence type="ECO:0000313" key="2">
    <source>
        <dbReference type="Proteomes" id="UP000249169"/>
    </source>
</evidence>
<dbReference type="AlphaFoldDB" id="A0A328C6E5"/>
<reference evidence="1 2" key="1">
    <citation type="submission" date="2018-05" db="EMBL/GenBank/DDBJ databases">
        <title>Lujinxingia marina gen. nov. sp. nov., a new facultative anaerobic member of the class Deltaproteobacteria, and proposal of Lujinxingaceae fam. nov.</title>
        <authorList>
            <person name="Li C.-M."/>
        </authorList>
    </citation>
    <scope>NUCLEOTIDE SEQUENCE [LARGE SCALE GENOMIC DNA]</scope>
    <source>
        <strain evidence="1 2">B210</strain>
    </source>
</reference>
<protein>
    <submittedName>
        <fullName evidence="1">Uncharacterized protein</fullName>
    </submittedName>
</protein>